<proteinExistence type="predicted"/>
<evidence type="ECO:0008006" key="5">
    <source>
        <dbReference type="Google" id="ProtNLM"/>
    </source>
</evidence>
<dbReference type="EMBL" id="CP108188">
    <property type="protein sequence ID" value="WTR74996.1"/>
    <property type="molecule type" value="Genomic_DNA"/>
</dbReference>
<feature type="transmembrane region" description="Helical" evidence="2">
    <location>
        <begin position="185"/>
        <end position="204"/>
    </location>
</feature>
<feature type="compositionally biased region" description="Polar residues" evidence="1">
    <location>
        <begin position="258"/>
        <end position="268"/>
    </location>
</feature>
<feature type="transmembrane region" description="Helical" evidence="2">
    <location>
        <begin position="12"/>
        <end position="32"/>
    </location>
</feature>
<evidence type="ECO:0000256" key="2">
    <source>
        <dbReference type="SAM" id="Phobius"/>
    </source>
</evidence>
<sequence length="286" mass="31384">MDWWLTDGEGIVAGWVLVFAVCNGLRGAYCWLRDRDERRTVEQLMAGNLPPLQASFLLDGMAGAAETAVCMLVDDGVVKVSSTGELRTTHRGRKQMEPALRALAKEIRSTPPDTTTKLYEIPTAARFARFRELVEHEAPKVRSTSSGRSQTLMLAASMVIAFAMGMHGGLSEAPVPFVPEADRSVWLYVAAAAWAVLWGPACLWPSEKRRRWKALDRYCEDEREIARAALPDHKREAIARTREQPPPPPPPARAPRVRNSTPQRSGSWADSVDVDACGSCGGCGGD</sequence>
<reference evidence="3 4" key="1">
    <citation type="submission" date="2022-10" db="EMBL/GenBank/DDBJ databases">
        <title>The complete genomes of actinobacterial strains from the NBC collection.</title>
        <authorList>
            <person name="Joergensen T.S."/>
            <person name="Alvarez Arevalo M."/>
            <person name="Sterndorff E.B."/>
            <person name="Faurdal D."/>
            <person name="Vuksanovic O."/>
            <person name="Mourched A.-S."/>
            <person name="Charusanti P."/>
            <person name="Shaw S."/>
            <person name="Blin K."/>
            <person name="Weber T."/>
        </authorList>
    </citation>
    <scope>NUCLEOTIDE SEQUENCE [LARGE SCALE GENOMIC DNA]</scope>
    <source>
        <strain evidence="3 4">NBC_00123</strain>
    </source>
</reference>
<keyword evidence="2" id="KW-1133">Transmembrane helix</keyword>
<dbReference type="RefSeq" id="WP_327159601.1">
    <property type="nucleotide sequence ID" value="NZ_CP108188.1"/>
</dbReference>
<feature type="transmembrane region" description="Helical" evidence="2">
    <location>
        <begin position="152"/>
        <end position="170"/>
    </location>
</feature>
<evidence type="ECO:0000256" key="1">
    <source>
        <dbReference type="SAM" id="MobiDB-lite"/>
    </source>
</evidence>
<protein>
    <recommendedName>
        <fullName evidence="5">TIGR04222 domain-containing membrane protein</fullName>
    </recommendedName>
</protein>
<keyword evidence="2" id="KW-0472">Membrane</keyword>
<evidence type="ECO:0000313" key="3">
    <source>
        <dbReference type="EMBL" id="WTR74996.1"/>
    </source>
</evidence>
<accession>A0ABZ1LNG3</accession>
<keyword evidence="4" id="KW-1185">Reference proteome</keyword>
<feature type="compositionally biased region" description="Pro residues" evidence="1">
    <location>
        <begin position="244"/>
        <end position="253"/>
    </location>
</feature>
<organism evidence="3 4">
    <name type="scientific">Streptomyces zaomyceticus</name>
    <dbReference type="NCBI Taxonomy" id="68286"/>
    <lineage>
        <taxon>Bacteria</taxon>
        <taxon>Bacillati</taxon>
        <taxon>Actinomycetota</taxon>
        <taxon>Actinomycetes</taxon>
        <taxon>Kitasatosporales</taxon>
        <taxon>Streptomycetaceae</taxon>
        <taxon>Streptomyces</taxon>
    </lineage>
</organism>
<keyword evidence="2" id="KW-0812">Transmembrane</keyword>
<gene>
    <name evidence="3" type="ORF">OG814_39880</name>
</gene>
<name>A0ABZ1LNG3_9ACTN</name>
<feature type="region of interest" description="Disordered" evidence="1">
    <location>
        <begin position="230"/>
        <end position="274"/>
    </location>
</feature>
<evidence type="ECO:0000313" key="4">
    <source>
        <dbReference type="Proteomes" id="UP001622594"/>
    </source>
</evidence>
<feature type="compositionally biased region" description="Basic and acidic residues" evidence="1">
    <location>
        <begin position="230"/>
        <end position="243"/>
    </location>
</feature>
<dbReference type="Proteomes" id="UP001622594">
    <property type="component" value="Chromosome"/>
</dbReference>